<proteinExistence type="predicted"/>
<protein>
    <submittedName>
        <fullName evidence="1">RteC domain-containing protein</fullName>
    </submittedName>
</protein>
<accession>A0ABU3E4K2</accession>
<organism evidence="1 2">
    <name type="scientific">Autumnicola patrickiae</name>
    <dbReference type="NCBI Taxonomy" id="3075591"/>
    <lineage>
        <taxon>Bacteria</taxon>
        <taxon>Pseudomonadati</taxon>
        <taxon>Bacteroidota</taxon>
        <taxon>Flavobacteriia</taxon>
        <taxon>Flavobacteriales</taxon>
        <taxon>Flavobacteriaceae</taxon>
        <taxon>Autumnicola</taxon>
    </lineage>
</organism>
<reference evidence="1 2" key="1">
    <citation type="submission" date="2023-09" db="EMBL/GenBank/DDBJ databases">
        <authorList>
            <person name="Rey-Velasco X."/>
        </authorList>
    </citation>
    <scope>NUCLEOTIDE SEQUENCE [LARGE SCALE GENOMIC DNA]</scope>
    <source>
        <strain evidence="1 2">F188</strain>
    </source>
</reference>
<evidence type="ECO:0000313" key="2">
    <source>
        <dbReference type="Proteomes" id="UP001261624"/>
    </source>
</evidence>
<sequence>MDPELLSYNLLKELKEIKFHSKNIVEQSYRSGKICRTLLCTFKREVFANGFDSIEAEIKFFKVIKQIPLVHLVYFTEIHSFEIQFPKADKDCQLKFTKRKINQLNQFFRSNLDFAQYVDSEDSRFDKEYYTRDSMNDYHVPLSDFYFQDPDFCTPKDMLLGQYKGFCSLVNYLDERLFKLQNNLNTRTTISNKSEKIPWPFSNADWVELVYALSAAGLGKQNNMNIIKISQKLQEIFDYEPSKDIYKTFQDLKNRKKSRTQFLDFVTTALLSEMNKSEE</sequence>
<comment type="caution">
    <text evidence="1">The sequence shown here is derived from an EMBL/GenBank/DDBJ whole genome shotgun (WGS) entry which is preliminary data.</text>
</comment>
<dbReference type="Proteomes" id="UP001261624">
    <property type="component" value="Unassembled WGS sequence"/>
</dbReference>
<gene>
    <name evidence="1" type="ORF">RM549_14085</name>
</gene>
<dbReference type="Pfam" id="PF09357">
    <property type="entry name" value="RteC"/>
    <property type="match status" value="1"/>
</dbReference>
<dbReference type="EMBL" id="JAVRHM010000017">
    <property type="protein sequence ID" value="MDT0690922.1"/>
    <property type="molecule type" value="Genomic_DNA"/>
</dbReference>
<name>A0ABU3E4K2_9FLAO</name>
<dbReference type="InterPro" id="IPR018534">
    <property type="entry name" value="Tet_reg_excision_RteC"/>
</dbReference>
<dbReference type="RefSeq" id="WP_311685920.1">
    <property type="nucleotide sequence ID" value="NZ_JAVRHM010000017.1"/>
</dbReference>
<evidence type="ECO:0000313" key="1">
    <source>
        <dbReference type="EMBL" id="MDT0690922.1"/>
    </source>
</evidence>
<keyword evidence="2" id="KW-1185">Reference proteome</keyword>